<feature type="domain" description="CCHC-type" evidence="3">
    <location>
        <begin position="294"/>
        <end position="309"/>
    </location>
</feature>
<dbReference type="PROSITE" id="PS50158">
    <property type="entry name" value="ZF_CCHC"/>
    <property type="match status" value="1"/>
</dbReference>
<accession>A0AAV0J7H5</accession>
<dbReference type="SMART" id="SM00343">
    <property type="entry name" value="ZnF_C2HC"/>
    <property type="match status" value="1"/>
</dbReference>
<comment type="caution">
    <text evidence="4">The sequence shown here is derived from an EMBL/GenBank/DDBJ whole genome shotgun (WGS) entry which is preliminary data.</text>
</comment>
<evidence type="ECO:0000256" key="1">
    <source>
        <dbReference type="PROSITE-ProRule" id="PRU00047"/>
    </source>
</evidence>
<feature type="compositionally biased region" description="Polar residues" evidence="2">
    <location>
        <begin position="32"/>
        <end position="44"/>
    </location>
</feature>
<evidence type="ECO:0000313" key="5">
    <source>
        <dbReference type="Proteomes" id="UP001154282"/>
    </source>
</evidence>
<dbReference type="EMBL" id="CAMGYJ010000004">
    <property type="protein sequence ID" value="CAI0404925.1"/>
    <property type="molecule type" value="Genomic_DNA"/>
</dbReference>
<dbReference type="SUPFAM" id="SSF57756">
    <property type="entry name" value="Retrovirus zinc finger-like domains"/>
    <property type="match status" value="1"/>
</dbReference>
<dbReference type="InterPro" id="IPR025558">
    <property type="entry name" value="DUF4283"/>
</dbReference>
<dbReference type="GO" id="GO:0003676">
    <property type="term" value="F:nucleic acid binding"/>
    <property type="evidence" value="ECO:0007669"/>
    <property type="project" value="InterPro"/>
</dbReference>
<keyword evidence="5" id="KW-1185">Reference proteome</keyword>
<evidence type="ECO:0000313" key="4">
    <source>
        <dbReference type="EMBL" id="CAI0404925.1"/>
    </source>
</evidence>
<organism evidence="4 5">
    <name type="scientific">Linum tenue</name>
    <dbReference type="NCBI Taxonomy" id="586396"/>
    <lineage>
        <taxon>Eukaryota</taxon>
        <taxon>Viridiplantae</taxon>
        <taxon>Streptophyta</taxon>
        <taxon>Embryophyta</taxon>
        <taxon>Tracheophyta</taxon>
        <taxon>Spermatophyta</taxon>
        <taxon>Magnoliopsida</taxon>
        <taxon>eudicotyledons</taxon>
        <taxon>Gunneridae</taxon>
        <taxon>Pentapetalae</taxon>
        <taxon>rosids</taxon>
        <taxon>fabids</taxon>
        <taxon>Malpighiales</taxon>
        <taxon>Linaceae</taxon>
        <taxon>Linum</taxon>
    </lineage>
</organism>
<dbReference type="Pfam" id="PF14111">
    <property type="entry name" value="DUF4283"/>
    <property type="match status" value="1"/>
</dbReference>
<dbReference type="PANTHER" id="PTHR31286:SF99">
    <property type="entry name" value="DUF4283 DOMAIN-CONTAINING PROTEIN"/>
    <property type="match status" value="1"/>
</dbReference>
<dbReference type="InterPro" id="IPR001878">
    <property type="entry name" value="Znf_CCHC"/>
</dbReference>
<feature type="region of interest" description="Disordered" evidence="2">
    <location>
        <begin position="1"/>
        <end position="44"/>
    </location>
</feature>
<sequence>MLSTPANGSPPPTTTIFPSGRPPDTSPPGGATATTQNSQEMSAETNSNAMMVDTTPSNQPDIRPPLTNNQQPFSYAKAVAGLPIVPVQQTGSTLWTPVGEHDLIPGERNGELALNISSNFKNRICDPWKRTLVVRLLGLKVGFNTLCNRLRALWRPVGHMEVLDLDRDCFLVKLGNEQDYFKALTDGPWMIFDHYLVVQQWTPAFKVSDPLPKTMIVWVQLPALKIHFYHKEVLTFLGNLIGRTIKLDYHTLNLQRAKFARIAVEVDLSKHLVPRIWLDDAWQKVEYENLPTVCFECGKIGHTSASCPSLRTAVTVLPATQPPSGEPLASPTDVLSEPNSGFGPWMVVSRKSRRNNKESLKKGKNGMDHSNQNHSSQGLMGKESIPRKEDADNPIEPQQPKNEHHAFN</sequence>
<evidence type="ECO:0000259" key="3">
    <source>
        <dbReference type="PROSITE" id="PS50158"/>
    </source>
</evidence>
<dbReference type="InterPro" id="IPR036875">
    <property type="entry name" value="Znf_CCHC_sf"/>
</dbReference>
<feature type="compositionally biased region" description="Basic and acidic residues" evidence="2">
    <location>
        <begin position="355"/>
        <end position="367"/>
    </location>
</feature>
<name>A0AAV0J7H5_9ROSI</name>
<protein>
    <recommendedName>
        <fullName evidence="3">CCHC-type domain-containing protein</fullName>
    </recommendedName>
</protein>
<dbReference type="AlphaFoldDB" id="A0AAV0J7H5"/>
<feature type="compositionally biased region" description="Polar residues" evidence="2">
    <location>
        <begin position="368"/>
        <end position="378"/>
    </location>
</feature>
<dbReference type="InterPro" id="IPR040256">
    <property type="entry name" value="At4g02000-like"/>
</dbReference>
<evidence type="ECO:0000256" key="2">
    <source>
        <dbReference type="SAM" id="MobiDB-lite"/>
    </source>
</evidence>
<feature type="region of interest" description="Disordered" evidence="2">
    <location>
        <begin position="318"/>
        <end position="408"/>
    </location>
</feature>
<keyword evidence="1" id="KW-0862">Zinc</keyword>
<dbReference type="Proteomes" id="UP001154282">
    <property type="component" value="Unassembled WGS sequence"/>
</dbReference>
<dbReference type="PANTHER" id="PTHR31286">
    <property type="entry name" value="GLYCINE-RICH CELL WALL STRUCTURAL PROTEIN 1.8-LIKE"/>
    <property type="match status" value="1"/>
</dbReference>
<keyword evidence="1" id="KW-0479">Metal-binding</keyword>
<reference evidence="4" key="1">
    <citation type="submission" date="2022-08" db="EMBL/GenBank/DDBJ databases">
        <authorList>
            <person name="Gutierrez-Valencia J."/>
        </authorList>
    </citation>
    <scope>NUCLEOTIDE SEQUENCE</scope>
</reference>
<keyword evidence="1" id="KW-0863">Zinc-finger</keyword>
<gene>
    <name evidence="4" type="ORF">LITE_LOCUS12684</name>
</gene>
<dbReference type="GO" id="GO:0008270">
    <property type="term" value="F:zinc ion binding"/>
    <property type="evidence" value="ECO:0007669"/>
    <property type="project" value="UniProtKB-KW"/>
</dbReference>
<proteinExistence type="predicted"/>